<proteinExistence type="predicted"/>
<dbReference type="EMBL" id="GGFK01015481">
    <property type="protein sequence ID" value="MBW48802.1"/>
    <property type="molecule type" value="Transcribed_RNA"/>
</dbReference>
<accession>A0A2M4B716</accession>
<dbReference type="AlphaFoldDB" id="A0A2M4B716"/>
<reference evidence="1" key="1">
    <citation type="submission" date="2018-01" db="EMBL/GenBank/DDBJ databases">
        <title>An insight into the sialome of Amazonian anophelines.</title>
        <authorList>
            <person name="Ribeiro J.M."/>
            <person name="Scarpassa V."/>
            <person name="Calvo E."/>
        </authorList>
    </citation>
    <scope>NUCLEOTIDE SEQUENCE</scope>
    <source>
        <tissue evidence="1">Salivary glands</tissue>
    </source>
</reference>
<sequence length="95" mass="10487">MKRRWSMICIAARPAMATTTTKGQHHWEGARNGVGCLHPEVGGWMGWSDVSATLVHSAHHSLHRERERELDHAMPALLRVAVAVRSLAARCIDAA</sequence>
<protein>
    <submittedName>
        <fullName evidence="1">Putative secreted protein</fullName>
    </submittedName>
</protein>
<name>A0A2M4B716_9DIPT</name>
<evidence type="ECO:0000313" key="1">
    <source>
        <dbReference type="EMBL" id="MBW48802.1"/>
    </source>
</evidence>
<organism evidence="1">
    <name type="scientific">Anopheles triannulatus</name>
    <dbReference type="NCBI Taxonomy" id="58253"/>
    <lineage>
        <taxon>Eukaryota</taxon>
        <taxon>Metazoa</taxon>
        <taxon>Ecdysozoa</taxon>
        <taxon>Arthropoda</taxon>
        <taxon>Hexapoda</taxon>
        <taxon>Insecta</taxon>
        <taxon>Pterygota</taxon>
        <taxon>Neoptera</taxon>
        <taxon>Endopterygota</taxon>
        <taxon>Diptera</taxon>
        <taxon>Nematocera</taxon>
        <taxon>Culicoidea</taxon>
        <taxon>Culicidae</taxon>
        <taxon>Anophelinae</taxon>
        <taxon>Anopheles</taxon>
    </lineage>
</organism>